<organism evidence="3 4">
    <name type="scientific">Rhinocladiella mackenziei CBS 650.93</name>
    <dbReference type="NCBI Taxonomy" id="1442369"/>
    <lineage>
        <taxon>Eukaryota</taxon>
        <taxon>Fungi</taxon>
        <taxon>Dikarya</taxon>
        <taxon>Ascomycota</taxon>
        <taxon>Pezizomycotina</taxon>
        <taxon>Eurotiomycetes</taxon>
        <taxon>Chaetothyriomycetidae</taxon>
        <taxon>Chaetothyriales</taxon>
        <taxon>Herpotrichiellaceae</taxon>
        <taxon>Rhinocladiella</taxon>
    </lineage>
</organism>
<evidence type="ECO:0000256" key="1">
    <source>
        <dbReference type="SAM" id="Coils"/>
    </source>
</evidence>
<dbReference type="HOGENOM" id="CLU_984029_0_0_1"/>
<dbReference type="GeneID" id="25288437"/>
<feature type="region of interest" description="Disordered" evidence="2">
    <location>
        <begin position="131"/>
        <end position="283"/>
    </location>
</feature>
<keyword evidence="4" id="KW-1185">Reference proteome</keyword>
<evidence type="ECO:0000313" key="4">
    <source>
        <dbReference type="Proteomes" id="UP000053617"/>
    </source>
</evidence>
<feature type="compositionally biased region" description="Polar residues" evidence="2">
    <location>
        <begin position="142"/>
        <end position="177"/>
    </location>
</feature>
<evidence type="ECO:0000313" key="3">
    <source>
        <dbReference type="EMBL" id="KIX09287.1"/>
    </source>
</evidence>
<sequence>MPEFLINMTLSTTPQATFAQADALLLQAAELKNEAAQLQSRIDTINERVEIMTTTASGLQAIANQDRESIQFMFERSLEVYEDVLGAYERIPRRAARLDNLKVRVEDGMATVEELEGLLQDMVELRRTGRLERSQAPEPENLPTQSTTVPSIEASQSEIEQTPTFSTSIKRNMSAIQDESEDESPETMAPKKIKLGGSISRAEDEGADSGAGEDGSREDTSPDETNSRSSFDNANGRCSNLESSLHSIDTNEAKSSVETSLIQDHDPGYHGQASQSPESTNTE</sequence>
<dbReference type="OrthoDB" id="4158459at2759"/>
<dbReference type="EMBL" id="KN847475">
    <property type="protein sequence ID" value="KIX09287.1"/>
    <property type="molecule type" value="Genomic_DNA"/>
</dbReference>
<evidence type="ECO:0000256" key="2">
    <source>
        <dbReference type="SAM" id="MobiDB-lite"/>
    </source>
</evidence>
<feature type="compositionally biased region" description="Polar residues" evidence="2">
    <location>
        <begin position="223"/>
        <end position="262"/>
    </location>
</feature>
<dbReference type="AlphaFoldDB" id="A0A0D2G3U1"/>
<dbReference type="RefSeq" id="XP_013276423.1">
    <property type="nucleotide sequence ID" value="XM_013420969.1"/>
</dbReference>
<dbReference type="Proteomes" id="UP000053617">
    <property type="component" value="Unassembled WGS sequence"/>
</dbReference>
<dbReference type="VEuPathDB" id="FungiDB:Z518_00366"/>
<keyword evidence="1" id="KW-0175">Coiled coil</keyword>
<accession>A0A0D2G3U1</accession>
<protein>
    <submittedName>
        <fullName evidence="3">Uncharacterized protein</fullName>
    </submittedName>
</protein>
<feature type="compositionally biased region" description="Polar residues" evidence="2">
    <location>
        <begin position="272"/>
        <end position="283"/>
    </location>
</feature>
<reference evidence="3 4" key="1">
    <citation type="submission" date="2015-01" db="EMBL/GenBank/DDBJ databases">
        <title>The Genome Sequence of Rhinocladiella mackenzie CBS 650.93.</title>
        <authorList>
            <consortium name="The Broad Institute Genomics Platform"/>
            <person name="Cuomo C."/>
            <person name="de Hoog S."/>
            <person name="Gorbushina A."/>
            <person name="Stielow B."/>
            <person name="Teixiera M."/>
            <person name="Abouelleil A."/>
            <person name="Chapman S.B."/>
            <person name="Priest M."/>
            <person name="Young S.K."/>
            <person name="Wortman J."/>
            <person name="Nusbaum C."/>
            <person name="Birren B."/>
        </authorList>
    </citation>
    <scope>NUCLEOTIDE SEQUENCE [LARGE SCALE GENOMIC DNA]</scope>
    <source>
        <strain evidence="3 4">CBS 650.93</strain>
    </source>
</reference>
<proteinExistence type="predicted"/>
<name>A0A0D2G3U1_9EURO</name>
<gene>
    <name evidence="3" type="ORF">Z518_00366</name>
</gene>
<feature type="coiled-coil region" evidence="1">
    <location>
        <begin position="21"/>
        <end position="48"/>
    </location>
</feature>